<comment type="caution">
    <text evidence="9">Lacks conserved residue(s) required for the propagation of feature annotation.</text>
</comment>
<dbReference type="InterPro" id="IPR050074">
    <property type="entry name" value="DHO_dehydrogenase"/>
</dbReference>
<evidence type="ECO:0000259" key="10">
    <source>
        <dbReference type="Pfam" id="PF01180"/>
    </source>
</evidence>
<feature type="binding site" evidence="9">
    <location>
        <begin position="190"/>
        <end position="191"/>
    </location>
    <ligand>
        <name>substrate</name>
    </ligand>
</feature>
<feature type="binding site" evidence="9">
    <location>
        <position position="21"/>
    </location>
    <ligand>
        <name>FMN</name>
        <dbReference type="ChEBI" id="CHEBI:58210"/>
    </ligand>
</feature>
<dbReference type="PROSITE" id="PS00912">
    <property type="entry name" value="DHODEHASE_2"/>
    <property type="match status" value="1"/>
</dbReference>
<dbReference type="PIRSF" id="PIRSF000164">
    <property type="entry name" value="DHO_oxidase"/>
    <property type="match status" value="1"/>
</dbReference>
<evidence type="ECO:0000313" key="11">
    <source>
        <dbReference type="EMBL" id="AKG39348.1"/>
    </source>
</evidence>
<gene>
    <name evidence="9" type="primary">pyrD</name>
    <name evidence="11" type="ORF">MA03_04010</name>
</gene>
<dbReference type="CDD" id="cd04740">
    <property type="entry name" value="DHOD_1B_like"/>
    <property type="match status" value="1"/>
</dbReference>
<evidence type="ECO:0000256" key="3">
    <source>
        <dbReference type="ARBA" id="ARBA00008008"/>
    </source>
</evidence>
<dbReference type="Pfam" id="PF01180">
    <property type="entry name" value="DHO_dh"/>
    <property type="match status" value="1"/>
</dbReference>
<protein>
    <recommendedName>
        <fullName evidence="9">Dihydroorotate dehydrogenase</fullName>
        <shortName evidence="9">DHOD</shortName>
        <shortName evidence="9">DHODase</shortName>
        <shortName evidence="9">DHOdehase</shortName>
        <ecNumber evidence="9">1.3.-.-</ecNumber>
    </recommendedName>
</protein>
<keyword evidence="7 9" id="KW-0665">Pyrimidine biosynthesis</keyword>
<feature type="binding site" evidence="9">
    <location>
        <position position="189"/>
    </location>
    <ligand>
        <name>FMN</name>
        <dbReference type="ChEBI" id="CHEBI:58210"/>
    </ligand>
</feature>
<keyword evidence="8 9" id="KW-0560">Oxidoreductase</keyword>
<feature type="binding site" evidence="9">
    <location>
        <begin position="242"/>
        <end position="243"/>
    </location>
    <ligand>
        <name>FMN</name>
        <dbReference type="ChEBI" id="CHEBI:58210"/>
    </ligand>
</feature>
<feature type="binding site" evidence="9">
    <location>
        <begin position="45"/>
        <end position="46"/>
    </location>
    <ligand>
        <name>FMN</name>
        <dbReference type="ChEBI" id="CHEBI:58210"/>
    </ligand>
</feature>
<evidence type="ECO:0000256" key="9">
    <source>
        <dbReference type="HAMAP-Rule" id="MF_00224"/>
    </source>
</evidence>
<organism evidence="11 12">
    <name type="scientific">Infirmifilum uzonense</name>
    <dbReference type="NCBI Taxonomy" id="1550241"/>
    <lineage>
        <taxon>Archaea</taxon>
        <taxon>Thermoproteota</taxon>
        <taxon>Thermoprotei</taxon>
        <taxon>Thermofilales</taxon>
        <taxon>Thermofilaceae</taxon>
        <taxon>Infirmifilum</taxon>
    </lineage>
</organism>
<feature type="active site" description="Nucleophile" evidence="9">
    <location>
        <position position="129"/>
    </location>
</feature>
<comment type="function">
    <text evidence="9">Catalyzes the conversion of dihydroorotate to orotate.</text>
</comment>
<evidence type="ECO:0000313" key="12">
    <source>
        <dbReference type="Proteomes" id="UP000067434"/>
    </source>
</evidence>
<accession>A0A0F7FJ51</accession>
<dbReference type="InterPro" id="IPR005720">
    <property type="entry name" value="Dihydroorotate_DH_cat"/>
</dbReference>
<name>A0A0F7FJ51_9CREN</name>
<dbReference type="NCBIfam" id="TIGR01037">
    <property type="entry name" value="pyrD_sub1_fam"/>
    <property type="match status" value="1"/>
</dbReference>
<dbReference type="STRING" id="1550241.MA03_04010"/>
<dbReference type="GO" id="GO:0044205">
    <property type="term" value="P:'de novo' UMP biosynthetic process"/>
    <property type="evidence" value="ECO:0007669"/>
    <property type="project" value="UniProtKB-UniRule"/>
</dbReference>
<dbReference type="HAMAP" id="MF_00224">
    <property type="entry name" value="DHO_dh_type1"/>
    <property type="match status" value="1"/>
</dbReference>
<evidence type="ECO:0000256" key="4">
    <source>
        <dbReference type="ARBA" id="ARBA00022490"/>
    </source>
</evidence>
<sequence length="304" mass="32065">MLSLEVEVAGLRLLNPTVLASGILGTSAALARRVEEAGAGGITTKTITPEPRKGYENPTFVELEHGYLNAIGLANPGIEDFCSELRLMREKLKVPFILSVGGSSLEDFLRVAVKGVECGAPALELNVSCPHVKGMGAEIGENPQLVADIVRAIKGVIKAPVLVKLSPHHNYLEVARLAVKAGADGLTAINTVRGMIIDIYARKPVLSNRFGGYSGPGIRPIAVKVVYDVYRYVGEVPIIGVGGVDSWRAAVEMLLAGASAVGIGSIIASKDLAIFREVVKGIEEYMVAEGFEKVTDLVGLAHGS</sequence>
<dbReference type="GO" id="GO:0005737">
    <property type="term" value="C:cytoplasm"/>
    <property type="evidence" value="ECO:0007669"/>
    <property type="project" value="UniProtKB-SubCell"/>
</dbReference>
<dbReference type="InterPro" id="IPR053488">
    <property type="entry name" value="DHODH_Type1"/>
</dbReference>
<dbReference type="InterPro" id="IPR001295">
    <property type="entry name" value="Dihydroorotate_DH_CS"/>
</dbReference>
<dbReference type="EC" id="1.3.-.-" evidence="9"/>
<dbReference type="Gene3D" id="3.20.20.70">
    <property type="entry name" value="Aldolase class I"/>
    <property type="match status" value="1"/>
</dbReference>
<evidence type="ECO:0000256" key="8">
    <source>
        <dbReference type="ARBA" id="ARBA00023002"/>
    </source>
</evidence>
<evidence type="ECO:0000256" key="6">
    <source>
        <dbReference type="ARBA" id="ARBA00022643"/>
    </source>
</evidence>
<comment type="cofactor">
    <cofactor evidence="9">
        <name>FMN</name>
        <dbReference type="ChEBI" id="CHEBI:58210"/>
    </cofactor>
    <text evidence="9">Binds 1 FMN per subunit.</text>
</comment>
<dbReference type="PANTHER" id="PTHR48109">
    <property type="entry name" value="DIHYDROOROTATE DEHYDROGENASE (QUINONE), MITOCHONDRIAL-RELATED"/>
    <property type="match status" value="1"/>
</dbReference>
<evidence type="ECO:0000256" key="5">
    <source>
        <dbReference type="ARBA" id="ARBA00022630"/>
    </source>
</evidence>
<comment type="similarity">
    <text evidence="3 9">Belongs to the dihydroorotate dehydrogenase family. Type 1 subfamily.</text>
</comment>
<dbReference type="GO" id="GO:0006207">
    <property type="term" value="P:'de novo' pyrimidine nucleobase biosynthetic process"/>
    <property type="evidence" value="ECO:0007669"/>
    <property type="project" value="InterPro"/>
</dbReference>
<keyword evidence="5 9" id="KW-0285">Flavoprotein</keyword>
<dbReference type="FunFam" id="3.20.20.70:FF:000027">
    <property type="entry name" value="Dihydropyrimidine dehydrogenase [NADP(+)]"/>
    <property type="match status" value="1"/>
</dbReference>
<dbReference type="GO" id="GO:0004152">
    <property type="term" value="F:dihydroorotate dehydrogenase activity"/>
    <property type="evidence" value="ECO:0007669"/>
    <property type="project" value="UniProtKB-UniRule"/>
</dbReference>
<dbReference type="UniPathway" id="UPA00070"/>
<dbReference type="NCBIfam" id="NF041011">
    <property type="entry name" value="dihydoor_dh_Arch"/>
    <property type="match status" value="1"/>
</dbReference>
<feature type="binding site" evidence="9">
    <location>
        <position position="45"/>
    </location>
    <ligand>
        <name>substrate</name>
    </ligand>
</feature>
<keyword evidence="12" id="KW-1185">Reference proteome</keyword>
<dbReference type="PANTHER" id="PTHR48109:SF1">
    <property type="entry name" value="DIHYDROOROTATE DEHYDROGENASE (FUMARATE)"/>
    <property type="match status" value="1"/>
</dbReference>
<dbReference type="AlphaFoldDB" id="A0A0F7FJ51"/>
<comment type="subcellular location">
    <subcellularLocation>
        <location evidence="1 9">Cytoplasm</location>
    </subcellularLocation>
</comment>
<evidence type="ECO:0000256" key="1">
    <source>
        <dbReference type="ARBA" id="ARBA00004496"/>
    </source>
</evidence>
<dbReference type="GeneID" id="25401367"/>
<comment type="catalytic activity">
    <reaction evidence="9">
        <text>(S)-dihydroorotate + A = orotate + AH2</text>
        <dbReference type="Rhea" id="RHEA:18073"/>
        <dbReference type="ChEBI" id="CHEBI:13193"/>
        <dbReference type="ChEBI" id="CHEBI:17499"/>
        <dbReference type="ChEBI" id="CHEBI:30839"/>
        <dbReference type="ChEBI" id="CHEBI:30864"/>
    </reaction>
</comment>
<reference evidence="11 12" key="1">
    <citation type="journal article" date="2015" name="Stand. Genomic Sci.">
        <title>Complete genome sequence of and proposal of Thermofilum uzonense sp. nov. a novel hyperthermophilic crenarchaeon and emended description of the genus Thermofilum.</title>
        <authorList>
            <person name="Toshchakov S.V."/>
            <person name="Korzhenkov A.A."/>
            <person name="Samarov N.I."/>
            <person name="Mazunin I.O."/>
            <person name="Mozhey O.I."/>
            <person name="Shmyr I.S."/>
            <person name="Derbikova K.S."/>
            <person name="Taranov E.A."/>
            <person name="Dominova I.N."/>
            <person name="Bonch-Osmolovskaya E.A."/>
            <person name="Patrushev M.V."/>
            <person name="Podosokorskaya O.A."/>
            <person name="Kublanov I.V."/>
        </authorList>
    </citation>
    <scope>NUCLEOTIDE SEQUENCE [LARGE SCALE GENOMIC DNA]</scope>
    <source>
        <strain evidence="11 12">1807-2</strain>
    </source>
</reference>
<dbReference type="InterPro" id="IPR012135">
    <property type="entry name" value="Dihydroorotate_DH_1_2"/>
</dbReference>
<dbReference type="RefSeq" id="WP_236944929.1">
    <property type="nucleotide sequence ID" value="NZ_CP009961.1"/>
</dbReference>
<dbReference type="Proteomes" id="UP000067434">
    <property type="component" value="Chromosome"/>
</dbReference>
<proteinExistence type="inferred from homology"/>
<dbReference type="PROSITE" id="PS00911">
    <property type="entry name" value="DHODEHASE_1"/>
    <property type="match status" value="1"/>
</dbReference>
<keyword evidence="4 9" id="KW-0963">Cytoplasm</keyword>
<dbReference type="NCBIfam" id="NF005574">
    <property type="entry name" value="PRK07259.1"/>
    <property type="match status" value="1"/>
</dbReference>
<dbReference type="InterPro" id="IPR024920">
    <property type="entry name" value="Dihydroorotate_DH_1"/>
</dbReference>
<dbReference type="EMBL" id="CP009961">
    <property type="protein sequence ID" value="AKG39348.1"/>
    <property type="molecule type" value="Genomic_DNA"/>
</dbReference>
<feature type="binding site" evidence="9">
    <location>
        <position position="164"/>
    </location>
    <ligand>
        <name>FMN</name>
        <dbReference type="ChEBI" id="CHEBI:58210"/>
    </ligand>
</feature>
<feature type="domain" description="Dihydroorotate dehydrogenase catalytic" evidence="10">
    <location>
        <begin position="4"/>
        <end position="286"/>
    </location>
</feature>
<dbReference type="InterPro" id="IPR049622">
    <property type="entry name" value="Dihydroorotate_DH_I"/>
</dbReference>
<dbReference type="InterPro" id="IPR013785">
    <property type="entry name" value="Aldolase_TIM"/>
</dbReference>
<dbReference type="KEGG" id="thf:MA03_04010"/>
<feature type="binding site" evidence="9">
    <location>
        <position position="215"/>
    </location>
    <ligand>
        <name>FMN</name>
        <dbReference type="ChEBI" id="CHEBI:58210"/>
    </ligand>
</feature>
<dbReference type="SUPFAM" id="SSF51395">
    <property type="entry name" value="FMN-linked oxidoreductases"/>
    <property type="match status" value="1"/>
</dbReference>
<dbReference type="HOGENOM" id="CLU_042042_0_1_2"/>
<keyword evidence="6 9" id="KW-0288">FMN</keyword>
<comment type="pathway">
    <text evidence="2 9">Pyrimidine metabolism; UMP biosynthesis via de novo pathway.</text>
</comment>
<evidence type="ECO:0000256" key="2">
    <source>
        <dbReference type="ARBA" id="ARBA00004725"/>
    </source>
</evidence>
<feature type="binding site" evidence="9">
    <location>
        <position position="126"/>
    </location>
    <ligand>
        <name>substrate</name>
    </ligand>
</feature>
<evidence type="ECO:0000256" key="7">
    <source>
        <dbReference type="ARBA" id="ARBA00022975"/>
    </source>
</evidence>
<dbReference type="PATRIC" id="fig|1550241.5.peg.854"/>
<feature type="binding site" evidence="9">
    <location>
        <begin position="69"/>
        <end position="73"/>
    </location>
    <ligand>
        <name>substrate</name>
    </ligand>
</feature>
<dbReference type="InterPro" id="IPR033888">
    <property type="entry name" value="DHOD_1B"/>
</dbReference>
<feature type="binding site" evidence="9">
    <location>
        <begin position="264"/>
        <end position="265"/>
    </location>
    <ligand>
        <name>FMN</name>
        <dbReference type="ChEBI" id="CHEBI:58210"/>
    </ligand>
</feature>
<feature type="binding site" evidence="9">
    <location>
        <position position="126"/>
    </location>
    <ligand>
        <name>FMN</name>
        <dbReference type="ChEBI" id="CHEBI:58210"/>
    </ligand>
</feature>